<proteinExistence type="predicted"/>
<organism evidence="3">
    <name type="scientific">Brugia pahangi</name>
    <name type="common">Filarial nematode worm</name>
    <dbReference type="NCBI Taxonomy" id="6280"/>
    <lineage>
        <taxon>Eukaryota</taxon>
        <taxon>Metazoa</taxon>
        <taxon>Ecdysozoa</taxon>
        <taxon>Nematoda</taxon>
        <taxon>Chromadorea</taxon>
        <taxon>Rhabditida</taxon>
        <taxon>Spirurina</taxon>
        <taxon>Spiruromorpha</taxon>
        <taxon>Filarioidea</taxon>
        <taxon>Onchocercidae</taxon>
        <taxon>Brugia</taxon>
    </lineage>
</organism>
<evidence type="ECO:0000313" key="2">
    <source>
        <dbReference type="Proteomes" id="UP000278627"/>
    </source>
</evidence>
<keyword evidence="2" id="KW-1185">Reference proteome</keyword>
<dbReference type="EMBL" id="UZAD01005322">
    <property type="protein sequence ID" value="VDN87375.1"/>
    <property type="molecule type" value="Genomic_DNA"/>
</dbReference>
<accession>A0A0N4TDD8</accession>
<name>A0A0N4TDD8_BRUPA</name>
<sequence>MQVTVFPTMLHDFCGVVKHVFVPDHNTKILLSQKIFIEFKLNKEYMSYKHNKLKYLFAVSKLGKKKKKHYLHSTTYPSSSFLTSSSLSTFSSLFVPEESSTVKP</sequence>
<protein>
    <submittedName>
        <fullName evidence="3">Ovule protein</fullName>
    </submittedName>
</protein>
<reference evidence="1 2" key="2">
    <citation type="submission" date="2018-11" db="EMBL/GenBank/DDBJ databases">
        <authorList>
            <consortium name="Pathogen Informatics"/>
        </authorList>
    </citation>
    <scope>NUCLEOTIDE SEQUENCE [LARGE SCALE GENOMIC DNA]</scope>
</reference>
<evidence type="ECO:0000313" key="1">
    <source>
        <dbReference type="EMBL" id="VDN87375.1"/>
    </source>
</evidence>
<dbReference type="Proteomes" id="UP000278627">
    <property type="component" value="Unassembled WGS sequence"/>
</dbReference>
<dbReference type="WBParaSite" id="BPAG_0000622601-mRNA-1">
    <property type="protein sequence ID" value="BPAG_0000622601-mRNA-1"/>
    <property type="gene ID" value="BPAG_0000622601"/>
</dbReference>
<gene>
    <name evidence="1" type="ORF">BPAG_LOCUS6189</name>
</gene>
<dbReference type="AlphaFoldDB" id="A0A0N4TDD8"/>
<evidence type="ECO:0000313" key="3">
    <source>
        <dbReference type="WBParaSite" id="BPAG_0000622601-mRNA-1"/>
    </source>
</evidence>
<reference evidence="3" key="1">
    <citation type="submission" date="2017-02" db="UniProtKB">
        <authorList>
            <consortium name="WormBaseParasite"/>
        </authorList>
    </citation>
    <scope>IDENTIFICATION</scope>
</reference>